<evidence type="ECO:0000259" key="3">
    <source>
        <dbReference type="Pfam" id="PF04101"/>
    </source>
</evidence>
<name>A0A5S5C8N7_9FLAO</name>
<dbReference type="AlphaFoldDB" id="A0A5S5C8N7"/>
<feature type="domain" description="Glycosyl transferase family 28 C-terminal" evidence="3">
    <location>
        <begin position="6"/>
        <end position="83"/>
    </location>
</feature>
<organism evidence="4 5">
    <name type="scientific">Aquimarina intermedia</name>
    <dbReference type="NCBI Taxonomy" id="350814"/>
    <lineage>
        <taxon>Bacteria</taxon>
        <taxon>Pseudomonadati</taxon>
        <taxon>Bacteroidota</taxon>
        <taxon>Flavobacteriia</taxon>
        <taxon>Flavobacteriales</taxon>
        <taxon>Flavobacteriaceae</taxon>
        <taxon>Aquimarina</taxon>
    </lineage>
</organism>
<sequence length="115" mass="13083">MAIFEDVYLIICHAGLGTLREALYHGKPSIVFPVLGDQPGNASRILYHKLGLLGNLDTINCTEMIRLIAAVTSDEEIKIAMHKFFNIFREQQEFSLGIEFFEKYIKNIKDSPSTY</sequence>
<protein>
    <submittedName>
        <fullName evidence="4">Glucuronosyltransferase</fullName>
    </submittedName>
</protein>
<evidence type="ECO:0000256" key="2">
    <source>
        <dbReference type="ARBA" id="ARBA00022679"/>
    </source>
</evidence>
<evidence type="ECO:0000313" key="4">
    <source>
        <dbReference type="EMBL" id="TYP74353.1"/>
    </source>
</evidence>
<dbReference type="GO" id="GO:0008194">
    <property type="term" value="F:UDP-glycosyltransferase activity"/>
    <property type="evidence" value="ECO:0007669"/>
    <property type="project" value="TreeGrafter"/>
</dbReference>
<dbReference type="GO" id="GO:0016758">
    <property type="term" value="F:hexosyltransferase activity"/>
    <property type="evidence" value="ECO:0007669"/>
    <property type="project" value="InterPro"/>
</dbReference>
<dbReference type="InterPro" id="IPR050271">
    <property type="entry name" value="UDP-glycosyltransferase"/>
</dbReference>
<dbReference type="PANTHER" id="PTHR48043:SF145">
    <property type="entry name" value="FI06409P-RELATED"/>
    <property type="match status" value="1"/>
</dbReference>
<dbReference type="InterPro" id="IPR007235">
    <property type="entry name" value="Glyco_trans_28_C"/>
</dbReference>
<comment type="caution">
    <text evidence="4">The sequence shown here is derived from an EMBL/GenBank/DDBJ whole genome shotgun (WGS) entry which is preliminary data.</text>
</comment>
<keyword evidence="1" id="KW-0328">Glycosyltransferase</keyword>
<keyword evidence="2 4" id="KW-0808">Transferase</keyword>
<dbReference type="Pfam" id="PF04101">
    <property type="entry name" value="Glyco_tran_28_C"/>
    <property type="match status" value="1"/>
</dbReference>
<keyword evidence="5" id="KW-1185">Reference proteome</keyword>
<gene>
    <name evidence="4" type="ORF">BD809_104173</name>
</gene>
<proteinExistence type="predicted"/>
<evidence type="ECO:0000256" key="1">
    <source>
        <dbReference type="ARBA" id="ARBA00022676"/>
    </source>
</evidence>
<dbReference type="Gene3D" id="3.40.50.2000">
    <property type="entry name" value="Glycogen Phosphorylase B"/>
    <property type="match status" value="1"/>
</dbReference>
<dbReference type="PANTHER" id="PTHR48043">
    <property type="entry name" value="EG:EG0003.4 PROTEIN-RELATED"/>
    <property type="match status" value="1"/>
</dbReference>
<dbReference type="Proteomes" id="UP000324376">
    <property type="component" value="Unassembled WGS sequence"/>
</dbReference>
<accession>A0A5S5C8N7</accession>
<reference evidence="4 5" key="1">
    <citation type="submission" date="2019-07" db="EMBL/GenBank/DDBJ databases">
        <title>Genomic Encyclopedia of Archaeal and Bacterial Type Strains, Phase II (KMG-II): from individual species to whole genera.</title>
        <authorList>
            <person name="Goeker M."/>
        </authorList>
    </citation>
    <scope>NUCLEOTIDE SEQUENCE [LARGE SCALE GENOMIC DNA]</scope>
    <source>
        <strain evidence="4 5">DSM 17527</strain>
    </source>
</reference>
<dbReference type="SUPFAM" id="SSF53756">
    <property type="entry name" value="UDP-Glycosyltransferase/glycogen phosphorylase"/>
    <property type="match status" value="1"/>
</dbReference>
<evidence type="ECO:0000313" key="5">
    <source>
        <dbReference type="Proteomes" id="UP000324376"/>
    </source>
</evidence>
<dbReference type="EMBL" id="VNHU01000004">
    <property type="protein sequence ID" value="TYP74353.1"/>
    <property type="molecule type" value="Genomic_DNA"/>
</dbReference>